<comment type="caution">
    <text evidence="3">The sequence shown here is derived from an EMBL/GenBank/DDBJ whole genome shotgun (WGS) entry which is preliminary data.</text>
</comment>
<dbReference type="OrthoDB" id="5568754at2759"/>
<dbReference type="GO" id="GO:0000166">
    <property type="term" value="F:nucleotide binding"/>
    <property type="evidence" value="ECO:0007669"/>
    <property type="project" value="InterPro"/>
</dbReference>
<dbReference type="EMBL" id="CAJNOC010000010">
    <property type="protein sequence ID" value="CAF0705126.1"/>
    <property type="molecule type" value="Genomic_DNA"/>
</dbReference>
<proteinExistence type="predicted"/>
<feature type="transmembrane region" description="Helical" evidence="2">
    <location>
        <begin position="280"/>
        <end position="304"/>
    </location>
</feature>
<name>A0A813M2P4_9BILA</name>
<evidence type="ECO:0008006" key="5">
    <source>
        <dbReference type="Google" id="ProtNLM"/>
    </source>
</evidence>
<accession>A0A813M2P4</accession>
<feature type="transmembrane region" description="Helical" evidence="2">
    <location>
        <begin position="1474"/>
        <end position="1493"/>
    </location>
</feature>
<feature type="compositionally biased region" description="Basic and acidic residues" evidence="1">
    <location>
        <begin position="373"/>
        <end position="388"/>
    </location>
</feature>
<keyword evidence="2" id="KW-0812">Transmembrane</keyword>
<feature type="transmembrane region" description="Helical" evidence="2">
    <location>
        <begin position="52"/>
        <end position="70"/>
    </location>
</feature>
<dbReference type="Gene3D" id="1.20.1110.10">
    <property type="entry name" value="Calcium-transporting ATPase, transmembrane domain"/>
    <property type="match status" value="1"/>
</dbReference>
<sequence>MPIENQIQGLDHFECLQKLHDQIEQILHKFKNEKLRPKTLIKSYLIKNFLEFLHNFLPIFICLLSILVPYNSTKNTWYIIHVLVLIAFFIINLIVLLITYFKTVAIIYHKSQYLLYIIRKIKESNQENCFENELLSVNIPFSQSVSNQIVYRNGRLINLPLNLVVEGDIIVLKPGQVINLNCKRLEKNSYDEEDIFEVGKVYEPELLIKERNNPKICLDCERNDNSILNLESFCLKQIPESILCEALETPYLNYLRTILNEFDCDSNSVITNEIKKVRKIFMFGFIPIVLFMQSLASILFHMLFTDSSKRSNESYWSNLVNLLIPLFPISFTFFWKSLNLYGTVCLLKMERYLKKLKCQNDLENTQQLKDTNSKSDCRKLNRKGKFDSKNNSNRNSENFSLLSNKDLDETEKNDFSSFESVLAGIPFEENYDSNSKEETSFFKNSFNNFKFYIEVLKIILFDNKNKRFKNENCFHNASFIYHSNFLIGLGITTNFSCIDKKGILAWPNPTAEKIWFINDKLERKIDSKNEVNNRNSYCEEMTNETHAKSEIKKDSFVEKKVFETFNLSHECTNGIQLKFDDSNWINNLNLFKPLGLSILLNTCNKEISKKYLNFCDFIRTQSTKITQSLHEKSHCCINNFDTVNTINNDMSYSSSLNFMEELYDIKAVMDRQCLCEISNIVGFDRESSTNSYKLVETSSLCRTLKIRSSCKFRPKQILLSNIFSAVAYSELNGINNIYSQGSPDLILDFCSDYWNGKEVRELNKTQRKKIVDLYQRFSVSSYCTAFSYKPVLDENLVKNLERGKNKVLECPTNVCDKLSSLDPLIRKIDDTSEESSLNLSYDDAFSGENKTHELQTSESSSSEFLDLTNDDLNCEIKKNILDLHSEQIFLGMVSMQYKAKIDVVKLVEKLTNSCIRFVHFSYDNENISKTFAEMLGLDSGWNCHISLASDSTTPNMSSNEPNSNENFEEKKKILKQKNQDLKWEKLQNLFSKKKTPIKASRPILSKKLSHGSSLPNLKLGKYSNLNSSLHCVKFNLPETSHFHKHQRKESKKRRLRLSSIERSSISSDSTSSLISNNYKLKTFSKKKTKSNTCQTSISSIKSTSILKETGRLNSLKKKSLLKNKLDDESSSDSERTLSETEIYGNAAQLPRGVDNIRRHLDLNIDNVPLHVPLFTDSTKPTIIQMIMIMKDYGEIVCCLGSSHSIENNSVFSVANVAISVEPVYPKLCVNSCILNKETNQINREESDIMDLSEAMNTLCCGINLKHDEICLFPPMMSLAREMVHSYRIALIFMLKSNLAVSLLQLISNLVFLPPILSGSQVTSLVVFTIPLLSYSLVHKNESNELRCSTKKNSNLINNQDMKSFAEKFLIKFCPSILILIIFHFLSLVYNCELIQNDHSMSHNVSRPTLCCHPFKNLMNGSMHYEYKENSIENSQIFNHMFMTVFLAFISVNYVCKEKSFWTYVPFKNKTWAKILVFILLIQSLILGINLLLSDSLINYISSLPVHYWVLICIWPIILVLFNEFYKVFEIKETIRQYKKSKLDFDTKLGMNSPFV</sequence>
<dbReference type="PANTHER" id="PTHR13219">
    <property type="entry name" value="TRANSMEMBRANE PROTEIN 94"/>
    <property type="match status" value="1"/>
</dbReference>
<feature type="transmembrane region" description="Helical" evidence="2">
    <location>
        <begin position="324"/>
        <end position="347"/>
    </location>
</feature>
<dbReference type="InterPro" id="IPR023298">
    <property type="entry name" value="ATPase_P-typ_TM_dom_sf"/>
</dbReference>
<keyword evidence="2" id="KW-1133">Transmembrane helix</keyword>
<evidence type="ECO:0000256" key="1">
    <source>
        <dbReference type="SAM" id="MobiDB-lite"/>
    </source>
</evidence>
<reference evidence="3" key="1">
    <citation type="submission" date="2021-02" db="EMBL/GenBank/DDBJ databases">
        <authorList>
            <person name="Nowell W R."/>
        </authorList>
    </citation>
    <scope>NUCLEOTIDE SEQUENCE</scope>
    <source>
        <strain evidence="3">Ploen Becks lab</strain>
    </source>
</reference>
<keyword evidence="4" id="KW-1185">Reference proteome</keyword>
<feature type="transmembrane region" description="Helical" evidence="2">
    <location>
        <begin position="1505"/>
        <end position="1525"/>
    </location>
</feature>
<evidence type="ECO:0000256" key="2">
    <source>
        <dbReference type="SAM" id="Phobius"/>
    </source>
</evidence>
<protein>
    <recommendedName>
        <fullName evidence="5">Cation-transporting P-type ATPase C-terminal domain-containing protein</fullName>
    </recommendedName>
</protein>
<dbReference type="InterPro" id="IPR023299">
    <property type="entry name" value="ATPase_P-typ_cyto_dom_N"/>
</dbReference>
<evidence type="ECO:0000313" key="3">
    <source>
        <dbReference type="EMBL" id="CAF0705126.1"/>
    </source>
</evidence>
<dbReference type="SUPFAM" id="SSF81665">
    <property type="entry name" value="Calcium ATPase, transmembrane domain M"/>
    <property type="match status" value="1"/>
</dbReference>
<gene>
    <name evidence="3" type="ORF">OXX778_LOCUS229</name>
</gene>
<feature type="transmembrane region" description="Helical" evidence="2">
    <location>
        <begin position="1436"/>
        <end position="1454"/>
    </location>
</feature>
<dbReference type="PANTHER" id="PTHR13219:SF6">
    <property type="entry name" value="TRANSMEMBRANE PROTEIN 94"/>
    <property type="match status" value="1"/>
</dbReference>
<feature type="transmembrane region" description="Helical" evidence="2">
    <location>
        <begin position="76"/>
        <end position="101"/>
    </location>
</feature>
<dbReference type="SUPFAM" id="SSF81660">
    <property type="entry name" value="Metal cation-transporting ATPase, ATP-binding domain N"/>
    <property type="match status" value="1"/>
</dbReference>
<feature type="transmembrane region" description="Helical" evidence="2">
    <location>
        <begin position="1318"/>
        <end position="1337"/>
    </location>
</feature>
<dbReference type="InterPro" id="IPR039720">
    <property type="entry name" value="TMEM94"/>
</dbReference>
<keyword evidence="2" id="KW-0472">Membrane</keyword>
<feature type="transmembrane region" description="Helical" evidence="2">
    <location>
        <begin position="1368"/>
        <end position="1389"/>
    </location>
</feature>
<feature type="region of interest" description="Disordered" evidence="1">
    <location>
        <begin position="373"/>
        <end position="392"/>
    </location>
</feature>
<evidence type="ECO:0000313" key="4">
    <source>
        <dbReference type="Proteomes" id="UP000663879"/>
    </source>
</evidence>
<dbReference type="Proteomes" id="UP000663879">
    <property type="component" value="Unassembled WGS sequence"/>
</dbReference>
<organism evidence="3 4">
    <name type="scientific">Brachionus calyciflorus</name>
    <dbReference type="NCBI Taxonomy" id="104777"/>
    <lineage>
        <taxon>Eukaryota</taxon>
        <taxon>Metazoa</taxon>
        <taxon>Spiralia</taxon>
        <taxon>Gnathifera</taxon>
        <taxon>Rotifera</taxon>
        <taxon>Eurotatoria</taxon>
        <taxon>Monogononta</taxon>
        <taxon>Pseudotrocha</taxon>
        <taxon>Ploima</taxon>
        <taxon>Brachionidae</taxon>
        <taxon>Brachionus</taxon>
    </lineage>
</organism>